<dbReference type="PROSITE" id="PS51736">
    <property type="entry name" value="RECOMBINASES_3"/>
    <property type="match status" value="1"/>
</dbReference>
<dbReference type="Pfam" id="PF07508">
    <property type="entry name" value="Recombinase"/>
    <property type="match status" value="1"/>
</dbReference>
<dbReference type="PROSITE" id="PS51737">
    <property type="entry name" value="RECOMBINASE_DNA_BIND"/>
    <property type="match status" value="1"/>
</dbReference>
<dbReference type="PANTHER" id="PTHR30461:SF23">
    <property type="entry name" value="DNA RECOMBINASE-RELATED"/>
    <property type="match status" value="1"/>
</dbReference>
<dbReference type="EMBL" id="JACRSQ010000016">
    <property type="protein sequence ID" value="MBC8544085.1"/>
    <property type="molecule type" value="Genomic_DNA"/>
</dbReference>
<evidence type="ECO:0000259" key="3">
    <source>
        <dbReference type="PROSITE" id="PS51737"/>
    </source>
</evidence>
<organism evidence="4 5">
    <name type="scientific">Bianquea renquensis</name>
    <dbReference type="NCBI Taxonomy" id="2763661"/>
    <lineage>
        <taxon>Bacteria</taxon>
        <taxon>Bacillati</taxon>
        <taxon>Bacillota</taxon>
        <taxon>Clostridia</taxon>
        <taxon>Eubacteriales</taxon>
        <taxon>Bianqueaceae</taxon>
        <taxon>Bianquea</taxon>
    </lineage>
</organism>
<dbReference type="SUPFAM" id="SSF53041">
    <property type="entry name" value="Resolvase-like"/>
    <property type="match status" value="1"/>
</dbReference>
<dbReference type="InterPro" id="IPR025827">
    <property type="entry name" value="Zn_ribbon_recom_dom"/>
</dbReference>
<keyword evidence="5" id="KW-1185">Reference proteome</keyword>
<dbReference type="InterPro" id="IPR038109">
    <property type="entry name" value="DNA_bind_recomb_sf"/>
</dbReference>
<dbReference type="GO" id="GO:0003677">
    <property type="term" value="F:DNA binding"/>
    <property type="evidence" value="ECO:0007669"/>
    <property type="project" value="InterPro"/>
</dbReference>
<sequence length="539" mass="62095">MQGNQTEKYTLLYGRLSNEDKREGTSLSIQHQEEMLRDYAEKHSLGNPLFLYDDGVSGTKTNRPGFQKVLAMIRDGQAATLIVTDLTRLYRNQSEANNLLEIVFPALGVRFIAITNNYDSATNTESDEDLAMFSNLFNEWYPRQTSRKINAVIQHKAEKGVRIATIPPYGYQKDPADKFKIIPDPEAAEKVRYIFNLCASGMGPEQIAKRLERERVLVPTEYAYRKFGRNHSSRNPDFPYRWSGSSIADILENPDYIGLQVSCKTHKPSYKSDIVVEVPEEERYRVENAHEPIIDRELWDIVQRVRTNKRRPTKLGEMDMLAGMVQCADCGNTHYLCRCGSWDESKYTYVCGKYHRHKEECTPHTVKALHLREAVLQAIQAVVQTVQADREAFIAHLTAKQSGQLKKELTAKRKELEQARKRLAEVDNLIAATFEKLATGILTDEQFQQLNGRYLAEQETLKTRAFCFEAELAKQQDELDNVGNFLAIVDRHLEVPELTPEILREFVHHITVHERDGAYRKKFYTQKIDVYFNYIGTIQ</sequence>
<evidence type="ECO:0000259" key="2">
    <source>
        <dbReference type="PROSITE" id="PS51736"/>
    </source>
</evidence>
<dbReference type="Pfam" id="PF14287">
    <property type="entry name" value="DUF4368"/>
    <property type="match status" value="1"/>
</dbReference>
<reference evidence="4" key="1">
    <citation type="submission" date="2020-08" db="EMBL/GenBank/DDBJ databases">
        <title>Genome public.</title>
        <authorList>
            <person name="Liu C."/>
            <person name="Sun Q."/>
        </authorList>
    </citation>
    <scope>NUCLEOTIDE SEQUENCE</scope>
    <source>
        <strain evidence="4">NSJ-32</strain>
    </source>
</reference>
<gene>
    <name evidence="4" type="ORF">H8730_11055</name>
</gene>
<dbReference type="Pfam" id="PF00239">
    <property type="entry name" value="Resolvase"/>
    <property type="match status" value="1"/>
</dbReference>
<dbReference type="InterPro" id="IPR011109">
    <property type="entry name" value="DNA_bind_recombinase_dom"/>
</dbReference>
<feature type="coiled-coil region" evidence="1">
    <location>
        <begin position="399"/>
        <end position="436"/>
    </location>
</feature>
<evidence type="ECO:0000313" key="5">
    <source>
        <dbReference type="Proteomes" id="UP000657006"/>
    </source>
</evidence>
<keyword evidence="1" id="KW-0175">Coiled coil</keyword>
<dbReference type="InterPro" id="IPR025378">
    <property type="entry name" value="DUF4368"/>
</dbReference>
<evidence type="ECO:0000256" key="1">
    <source>
        <dbReference type="SAM" id="Coils"/>
    </source>
</evidence>
<feature type="domain" description="Recombinase" evidence="3">
    <location>
        <begin position="168"/>
        <end position="313"/>
    </location>
</feature>
<dbReference type="Gene3D" id="3.90.1750.20">
    <property type="entry name" value="Putative Large Serine Recombinase, Chain B, Domain 2"/>
    <property type="match status" value="1"/>
</dbReference>
<protein>
    <submittedName>
        <fullName evidence="4">Recombinase family protein</fullName>
    </submittedName>
</protein>
<dbReference type="GO" id="GO:0000150">
    <property type="term" value="F:DNA strand exchange activity"/>
    <property type="evidence" value="ECO:0007669"/>
    <property type="project" value="InterPro"/>
</dbReference>
<evidence type="ECO:0000313" key="4">
    <source>
        <dbReference type="EMBL" id="MBC8544085.1"/>
    </source>
</evidence>
<dbReference type="PANTHER" id="PTHR30461">
    <property type="entry name" value="DNA-INVERTASE FROM LAMBDOID PROPHAGE"/>
    <property type="match status" value="1"/>
</dbReference>
<dbReference type="Gene3D" id="3.40.50.1390">
    <property type="entry name" value="Resolvase, N-terminal catalytic domain"/>
    <property type="match status" value="1"/>
</dbReference>
<dbReference type="InterPro" id="IPR050639">
    <property type="entry name" value="SSR_resolvase"/>
</dbReference>
<comment type="caution">
    <text evidence="4">The sequence shown here is derived from an EMBL/GenBank/DDBJ whole genome shotgun (WGS) entry which is preliminary data.</text>
</comment>
<dbReference type="Pfam" id="PF13408">
    <property type="entry name" value="Zn_ribbon_recom"/>
    <property type="match status" value="1"/>
</dbReference>
<dbReference type="InterPro" id="IPR036162">
    <property type="entry name" value="Resolvase-like_N_sf"/>
</dbReference>
<feature type="domain" description="Resolvase/invertase-type recombinase catalytic" evidence="2">
    <location>
        <begin position="9"/>
        <end position="160"/>
    </location>
</feature>
<name>A0A926I293_9FIRM</name>
<dbReference type="InterPro" id="IPR006119">
    <property type="entry name" value="Resolv_N"/>
</dbReference>
<dbReference type="AlphaFoldDB" id="A0A926I293"/>
<accession>A0A926I293</accession>
<proteinExistence type="predicted"/>
<dbReference type="Proteomes" id="UP000657006">
    <property type="component" value="Unassembled WGS sequence"/>
</dbReference>
<dbReference type="SMART" id="SM00857">
    <property type="entry name" value="Resolvase"/>
    <property type="match status" value="1"/>
</dbReference>
<dbReference type="RefSeq" id="WP_177720148.1">
    <property type="nucleotide sequence ID" value="NZ_JACRSQ010000016.1"/>
</dbReference>